<evidence type="ECO:0000313" key="4">
    <source>
        <dbReference type="Proteomes" id="UP000191039"/>
    </source>
</evidence>
<gene>
    <name evidence="2" type="ORF">BV510_17005</name>
    <name evidence="3" type="ORF">CRI78_23460</name>
</gene>
<dbReference type="EMBL" id="MIJD01000181">
    <property type="protein sequence ID" value="OPE53162.1"/>
    <property type="molecule type" value="Genomic_DNA"/>
</dbReference>
<dbReference type="Pfam" id="PF26348">
    <property type="entry name" value="SRA_ScoMcrA"/>
    <property type="match status" value="1"/>
</dbReference>
<reference evidence="2 4" key="1">
    <citation type="submission" date="2016-09" db="EMBL/GenBank/DDBJ databases">
        <title>genome sequences of unsequenced Mycobacteria.</title>
        <authorList>
            <person name="Greninger A.L."/>
            <person name="Jerome K.R."/>
            <person name="Mcnair B."/>
            <person name="Wallis C."/>
            <person name="Fang F."/>
        </authorList>
    </citation>
    <scope>NUCLEOTIDE SEQUENCE [LARGE SCALE GENOMIC DNA]</scope>
    <source>
        <strain evidence="2 4">BM1</strain>
    </source>
</reference>
<keyword evidence="5" id="KW-1185">Reference proteome</keyword>
<name>A0A1Q4HLV8_9MYCO</name>
<dbReference type="EMBL" id="PDCR01000037">
    <property type="protein sequence ID" value="PEG52098.1"/>
    <property type="molecule type" value="Genomic_DNA"/>
</dbReference>
<proteinExistence type="predicted"/>
<evidence type="ECO:0000259" key="1">
    <source>
        <dbReference type="Pfam" id="PF26348"/>
    </source>
</evidence>
<protein>
    <recommendedName>
        <fullName evidence="1">ScoMcrA-like SRA domain-containing protein</fullName>
    </recommendedName>
</protein>
<organism evidence="2 4">
    <name type="scientific">Mycolicibacterium diernhoferi</name>
    <dbReference type="NCBI Taxonomy" id="1801"/>
    <lineage>
        <taxon>Bacteria</taxon>
        <taxon>Bacillati</taxon>
        <taxon>Actinomycetota</taxon>
        <taxon>Actinomycetes</taxon>
        <taxon>Mycobacteriales</taxon>
        <taxon>Mycobacteriaceae</taxon>
        <taxon>Mycolicibacterium</taxon>
    </lineage>
</organism>
<sequence length="329" mass="35420">MASYDLDMTTPTWTVRPGDTLIRDQIHGTYGGNSQAGISRSSSSPNVLVYSDHEKAGANGYDFDGWDQSKRIYYYTGEGKTGNQVLLRGNKAIAEHRAEGTALRLFVAVSYKPGTGTRVHQYVGQFAVDPDQPYLTRVAPGTDGSPRTVLVFRLVPVGLVAVGDNPHFSTIDGASQAATVSSVSVDAVPVAAVVAERSEVEKVISGPVVQKEAQLTERFRYYLETHQRVVKRYRIVPPGLPAIYSDLADVTANVLYEAKGSADRMSLRLALGQVLDYGRYVADAKLAVLLPEPPAADLVELLDAHDVGCVVQTAGDGFVDMTSLGRCPS</sequence>
<dbReference type="Proteomes" id="UP000220340">
    <property type="component" value="Unassembled WGS sequence"/>
</dbReference>
<feature type="domain" description="ScoMcrA-like SRA" evidence="1">
    <location>
        <begin position="23"/>
        <end position="158"/>
    </location>
</feature>
<evidence type="ECO:0000313" key="2">
    <source>
        <dbReference type="EMBL" id="OPE53162.1"/>
    </source>
</evidence>
<dbReference type="Proteomes" id="UP000191039">
    <property type="component" value="Unassembled WGS sequence"/>
</dbReference>
<dbReference type="InterPro" id="IPR058712">
    <property type="entry name" value="SRA_ScoMcrA"/>
</dbReference>
<dbReference type="STRING" id="1801.BRW64_02500"/>
<evidence type="ECO:0000313" key="3">
    <source>
        <dbReference type="EMBL" id="PEG52098.1"/>
    </source>
</evidence>
<reference evidence="3 5" key="2">
    <citation type="submission" date="2017-10" db="EMBL/GenBank/DDBJ databases">
        <title>The new phylogeny of genus Mycobacterium.</title>
        <authorList>
            <person name="Tortoli E."/>
            <person name="Trovato A."/>
            <person name="Cirillo D.M."/>
        </authorList>
    </citation>
    <scope>NUCLEOTIDE SEQUENCE [LARGE SCALE GENOMIC DNA]</scope>
    <source>
        <strain evidence="3 5">IP141170001</strain>
    </source>
</reference>
<comment type="caution">
    <text evidence="2">The sequence shown here is derived from an EMBL/GenBank/DDBJ whole genome shotgun (WGS) entry which is preliminary data.</text>
</comment>
<evidence type="ECO:0000313" key="5">
    <source>
        <dbReference type="Proteomes" id="UP000220340"/>
    </source>
</evidence>
<accession>A0A1Q4HLV8</accession>
<dbReference type="AlphaFoldDB" id="A0A1Q4HLV8"/>